<evidence type="ECO:0000259" key="3">
    <source>
        <dbReference type="SMART" id="SM00854"/>
    </source>
</evidence>
<reference evidence="4 5" key="1">
    <citation type="submission" date="2015-11" db="EMBL/GenBank/DDBJ databases">
        <title>Genomic analysis of 38 Legionella species identifies large and diverse effector repertoires.</title>
        <authorList>
            <person name="Burstein D."/>
            <person name="Amaro F."/>
            <person name="Zusman T."/>
            <person name="Lifshitz Z."/>
            <person name="Cohen O."/>
            <person name="Gilbert J.A."/>
            <person name="Pupko T."/>
            <person name="Shuman H.A."/>
            <person name="Segal G."/>
        </authorList>
    </citation>
    <scope>NUCLEOTIDE SEQUENCE [LARGE SCALE GENOMIC DNA]</scope>
    <source>
        <strain evidence="4 5">PX-1-G2-E2</strain>
    </source>
</reference>
<accession>A0A0W0WGU4</accession>
<dbReference type="InterPro" id="IPR052169">
    <property type="entry name" value="CW_Biosynth-Accessory"/>
</dbReference>
<dbReference type="SMART" id="SM00854">
    <property type="entry name" value="PGA_cap"/>
    <property type="match status" value="1"/>
</dbReference>
<dbReference type="Pfam" id="PF09587">
    <property type="entry name" value="PGA_cap"/>
    <property type="match status" value="1"/>
</dbReference>
<feature type="domain" description="Capsule synthesis protein CapA" evidence="3">
    <location>
        <begin position="22"/>
        <end position="274"/>
    </location>
</feature>
<feature type="signal peptide" evidence="2">
    <location>
        <begin position="1"/>
        <end position="18"/>
    </location>
</feature>
<evidence type="ECO:0000313" key="4">
    <source>
        <dbReference type="EMBL" id="KTD31560.1"/>
    </source>
</evidence>
<keyword evidence="5" id="KW-1185">Reference proteome</keyword>
<comment type="similarity">
    <text evidence="1">Belongs to the CapA family.</text>
</comment>
<dbReference type="PANTHER" id="PTHR33393">
    <property type="entry name" value="POLYGLUTAMINE SYNTHESIS ACCESSORY PROTEIN RV0574C-RELATED"/>
    <property type="match status" value="1"/>
</dbReference>
<dbReference type="InterPro" id="IPR019079">
    <property type="entry name" value="Capsule_synth_CapA"/>
</dbReference>
<sequence>MRWLIALLGLFILPPAFAEEVHIIAVGDVLLHPPLQIKGLEKGFNKLWAPIIPLLEKADLTYGNLEGPTAEMLDMRGKPTESAKRAYTAYPMFNYPPTLISALKSSGFDIVSTANNHTLDRLSVGIDKTITGLEANQLAFTGTRRQNSDDPWYSETRTRDISIAWLACTQDTNGIADSYNQVLHCYRDKQQVLQLVSELAKTHDAVIVTPHWGIEYQTKPNQLQRKFAQELAEAGALAILGSHPHCVQPFSWITTNTGRKVFVAYSLGNFVSNQGSLKNRSSGLLSLYLAKENGLIFINKISYQPTYMENRGGQMQLNRVTSKKHPAYLWLKSVIGEQYLDLK</sequence>
<evidence type="ECO:0000256" key="1">
    <source>
        <dbReference type="ARBA" id="ARBA00005662"/>
    </source>
</evidence>
<comment type="caution">
    <text evidence="4">The sequence shown here is derived from an EMBL/GenBank/DDBJ whole genome shotgun (WGS) entry which is preliminary data.</text>
</comment>
<protein>
    <submittedName>
        <fullName evidence="4">Capsule biosynthesis protein</fullName>
    </submittedName>
</protein>
<dbReference type="STRING" id="466.Lmac_0144"/>
<dbReference type="PANTHER" id="PTHR33393:SF11">
    <property type="entry name" value="POLYGLUTAMINE SYNTHESIS ACCESSORY PROTEIN RV0574C-RELATED"/>
    <property type="match status" value="1"/>
</dbReference>
<dbReference type="CDD" id="cd07381">
    <property type="entry name" value="MPP_CapA"/>
    <property type="match status" value="1"/>
</dbReference>
<organism evidence="4 5">
    <name type="scientific">Legionella maceachernii</name>
    <dbReference type="NCBI Taxonomy" id="466"/>
    <lineage>
        <taxon>Bacteria</taxon>
        <taxon>Pseudomonadati</taxon>
        <taxon>Pseudomonadota</taxon>
        <taxon>Gammaproteobacteria</taxon>
        <taxon>Legionellales</taxon>
        <taxon>Legionellaceae</taxon>
        <taxon>Legionella</taxon>
    </lineage>
</organism>
<dbReference type="SUPFAM" id="SSF56300">
    <property type="entry name" value="Metallo-dependent phosphatases"/>
    <property type="match status" value="1"/>
</dbReference>
<keyword evidence="2" id="KW-0732">Signal</keyword>
<dbReference type="InterPro" id="IPR029052">
    <property type="entry name" value="Metallo-depent_PP-like"/>
</dbReference>
<gene>
    <name evidence="4" type="ORF">Lmac_0144</name>
</gene>
<evidence type="ECO:0000313" key="5">
    <source>
        <dbReference type="Proteomes" id="UP000054908"/>
    </source>
</evidence>
<dbReference type="AlphaFoldDB" id="A0A0W0WGU4"/>
<dbReference type="Gene3D" id="3.60.21.10">
    <property type="match status" value="1"/>
</dbReference>
<dbReference type="PATRIC" id="fig|466.6.peg.153"/>
<evidence type="ECO:0000256" key="2">
    <source>
        <dbReference type="SAM" id="SignalP"/>
    </source>
</evidence>
<name>A0A0W0WGU4_9GAMM</name>
<proteinExistence type="inferred from homology"/>
<feature type="chain" id="PRO_5006915504" evidence="2">
    <location>
        <begin position="19"/>
        <end position="343"/>
    </location>
</feature>
<dbReference type="Proteomes" id="UP000054908">
    <property type="component" value="Unassembled WGS sequence"/>
</dbReference>
<dbReference type="EMBL" id="LNYL01000004">
    <property type="protein sequence ID" value="KTD31560.1"/>
    <property type="molecule type" value="Genomic_DNA"/>
</dbReference>